<evidence type="ECO:0000256" key="5">
    <source>
        <dbReference type="ARBA" id="ARBA00022679"/>
    </source>
</evidence>
<name>A0A936NBL2_9ACTN</name>
<dbReference type="InterPro" id="IPR010121">
    <property type="entry name" value="Pyruvate_phosphate_dikinase"/>
</dbReference>
<dbReference type="GO" id="GO:0016301">
    <property type="term" value="F:kinase activity"/>
    <property type="evidence" value="ECO:0007669"/>
    <property type="project" value="UniProtKB-KW"/>
</dbReference>
<keyword evidence="8" id="KW-0460">Magnesium</keyword>
<keyword evidence="5" id="KW-0808">Transferase</keyword>
<keyword evidence="7" id="KW-0418">Kinase</keyword>
<evidence type="ECO:0000313" key="12">
    <source>
        <dbReference type="EMBL" id="MBK9296664.1"/>
    </source>
</evidence>
<evidence type="ECO:0000256" key="7">
    <source>
        <dbReference type="ARBA" id="ARBA00022777"/>
    </source>
</evidence>
<dbReference type="GO" id="GO:0050242">
    <property type="term" value="F:pyruvate, phosphate dikinase activity"/>
    <property type="evidence" value="ECO:0007669"/>
    <property type="project" value="UniProtKB-EC"/>
</dbReference>
<gene>
    <name evidence="12" type="ORF">IPN02_07430</name>
</gene>
<evidence type="ECO:0000256" key="6">
    <source>
        <dbReference type="ARBA" id="ARBA00022723"/>
    </source>
</evidence>
<dbReference type="Proteomes" id="UP000727993">
    <property type="component" value="Unassembled WGS sequence"/>
</dbReference>
<evidence type="ECO:0000256" key="1">
    <source>
        <dbReference type="ARBA" id="ARBA00001946"/>
    </source>
</evidence>
<keyword evidence="6" id="KW-0479">Metal-binding</keyword>
<evidence type="ECO:0000256" key="9">
    <source>
        <dbReference type="ARBA" id="ARBA00032883"/>
    </source>
</evidence>
<evidence type="ECO:0000256" key="3">
    <source>
        <dbReference type="ARBA" id="ARBA00011994"/>
    </source>
</evidence>
<comment type="similarity">
    <text evidence="2">Belongs to the PEP-utilizing enzyme family.</text>
</comment>
<evidence type="ECO:0000259" key="10">
    <source>
        <dbReference type="Pfam" id="PF00391"/>
    </source>
</evidence>
<evidence type="ECO:0000259" key="11">
    <source>
        <dbReference type="Pfam" id="PF02896"/>
    </source>
</evidence>
<dbReference type="GO" id="GO:0046872">
    <property type="term" value="F:metal ion binding"/>
    <property type="evidence" value="ECO:0007669"/>
    <property type="project" value="UniProtKB-KW"/>
</dbReference>
<dbReference type="Gene3D" id="3.20.20.60">
    <property type="entry name" value="Phosphoenolpyruvate-binding domains"/>
    <property type="match status" value="2"/>
</dbReference>
<dbReference type="InterPro" id="IPR036637">
    <property type="entry name" value="Phosphohistidine_dom_sf"/>
</dbReference>
<evidence type="ECO:0000256" key="2">
    <source>
        <dbReference type="ARBA" id="ARBA00007837"/>
    </source>
</evidence>
<dbReference type="Pfam" id="PF00391">
    <property type="entry name" value="PEP-utilizers"/>
    <property type="match status" value="1"/>
</dbReference>
<feature type="domain" description="PEP-utilising enzyme mobile" evidence="10">
    <location>
        <begin position="70"/>
        <end position="148"/>
    </location>
</feature>
<dbReference type="PANTHER" id="PTHR22931">
    <property type="entry name" value="PHOSPHOENOLPYRUVATE DIKINASE-RELATED"/>
    <property type="match status" value="1"/>
</dbReference>
<dbReference type="SUPFAM" id="SSF52009">
    <property type="entry name" value="Phosphohistidine domain"/>
    <property type="match status" value="1"/>
</dbReference>
<dbReference type="AlphaFoldDB" id="A0A936NBL2"/>
<evidence type="ECO:0000256" key="8">
    <source>
        <dbReference type="ARBA" id="ARBA00022842"/>
    </source>
</evidence>
<dbReference type="SUPFAM" id="SSF51621">
    <property type="entry name" value="Phosphoenolpyruvate/pyruvate domain"/>
    <property type="match status" value="1"/>
</dbReference>
<dbReference type="Gene3D" id="3.50.30.10">
    <property type="entry name" value="Phosphohistidine domain"/>
    <property type="match status" value="1"/>
</dbReference>
<protein>
    <recommendedName>
        <fullName evidence="4">Pyruvate, phosphate dikinase</fullName>
        <ecNumber evidence="3">2.7.9.1</ecNumber>
    </recommendedName>
    <alternativeName>
        <fullName evidence="9">Pyruvate, orthophosphate dikinase</fullName>
    </alternativeName>
</protein>
<dbReference type="InterPro" id="IPR000121">
    <property type="entry name" value="PEP_util_C"/>
</dbReference>
<reference evidence="12 13" key="1">
    <citation type="submission" date="2020-10" db="EMBL/GenBank/DDBJ databases">
        <title>Connecting structure to function with the recovery of over 1000 high-quality activated sludge metagenome-assembled genomes encoding full-length rRNA genes using long-read sequencing.</title>
        <authorList>
            <person name="Singleton C.M."/>
            <person name="Petriglieri F."/>
            <person name="Kristensen J.M."/>
            <person name="Kirkegaard R.H."/>
            <person name="Michaelsen T.Y."/>
            <person name="Andersen M.H."/>
            <person name="Karst S.M."/>
            <person name="Dueholm M.S."/>
            <person name="Nielsen P.H."/>
            <person name="Albertsen M."/>
        </authorList>
    </citation>
    <scope>NUCLEOTIDE SEQUENCE [LARGE SCALE GENOMIC DNA]</scope>
    <source>
        <strain evidence="12">Lyne_18-Q3-R50-59_MAXAC.006</strain>
    </source>
</reference>
<comment type="cofactor">
    <cofactor evidence="1">
        <name>Mg(2+)</name>
        <dbReference type="ChEBI" id="CHEBI:18420"/>
    </cofactor>
</comment>
<dbReference type="Gene3D" id="1.10.189.10">
    <property type="entry name" value="Pyruvate Phosphate Dikinase, domain 2"/>
    <property type="match status" value="1"/>
</dbReference>
<evidence type="ECO:0000256" key="4">
    <source>
        <dbReference type="ARBA" id="ARBA00020138"/>
    </source>
</evidence>
<accession>A0A936NBL2</accession>
<comment type="caution">
    <text evidence="12">The sequence shown here is derived from an EMBL/GenBank/DDBJ whole genome shotgun (WGS) entry which is preliminary data.</text>
</comment>
<dbReference type="PANTHER" id="PTHR22931:SF9">
    <property type="entry name" value="PYRUVATE, PHOSPHATE DIKINASE 1, CHLOROPLASTIC"/>
    <property type="match status" value="1"/>
</dbReference>
<dbReference type="EMBL" id="JADJZA010000004">
    <property type="protein sequence ID" value="MBK9296664.1"/>
    <property type="molecule type" value="Genomic_DNA"/>
</dbReference>
<sequence>MTGPSATERVLAVAAFDPDVLQGLVARDLITAQATGESLAVGVPASPGRGAGAAYFELDAALAGLDRGEAVVFVVPSTSPADEPVIRHAAAVVTAGGGTASHAAIVARGWGVPAVCGVDRLSFEAGSARFGAATVRSGDALVVDGSTGVILRAPEGDVAVGRVAAGEMVGGAVQTPARTPAPTTPQLPGEMTELLTWADEIIAGRVAVFANAESPADVAVAMRLGATGVGLCRSEHWFLGEHRPLLAQLLPGGSDSEHPALLDRFEQVNRLATEALLDALDGAPATVRLLDASPAEFGIAGGVRGERGVRAARLRSDLYRAQLRPLTGIAADRAARGEPAGLRVLVPMVGGPDDLEFVSGLLDELRPAAGGVALPVGAMIEVPRAALTAAQIARRSAFLTIGTNDLTALAWGVDRDAPPVPGEIDPFASLDVDGVGRLIGLAIADARAVVPDLDVSACGEVAGDPSSIGPLIELGVTTLSVSPHRVAGARLAAAQALLRLDTSGSAPPLGAG</sequence>
<dbReference type="InterPro" id="IPR040442">
    <property type="entry name" value="Pyrv_kinase-like_dom_sf"/>
</dbReference>
<proteinExistence type="inferred from homology"/>
<dbReference type="Pfam" id="PF02896">
    <property type="entry name" value="PEP-utilizers_C"/>
    <property type="match status" value="1"/>
</dbReference>
<dbReference type="InterPro" id="IPR008279">
    <property type="entry name" value="PEP-util_enz_mobile_dom"/>
</dbReference>
<dbReference type="EC" id="2.7.9.1" evidence="3"/>
<organism evidence="12 13">
    <name type="scientific">Candidatus Neomicrothrix subdominans</name>
    <dbReference type="NCBI Taxonomy" id="2954438"/>
    <lineage>
        <taxon>Bacteria</taxon>
        <taxon>Bacillati</taxon>
        <taxon>Actinomycetota</taxon>
        <taxon>Acidimicrobiia</taxon>
        <taxon>Acidimicrobiales</taxon>
        <taxon>Microthrixaceae</taxon>
        <taxon>Candidatus Neomicrothrix</taxon>
    </lineage>
</organism>
<evidence type="ECO:0000313" key="13">
    <source>
        <dbReference type="Proteomes" id="UP000727993"/>
    </source>
</evidence>
<dbReference type="InterPro" id="IPR015813">
    <property type="entry name" value="Pyrv/PenolPyrv_kinase-like_dom"/>
</dbReference>
<feature type="domain" description="PEP-utilising enzyme C-terminal" evidence="11">
    <location>
        <begin position="204"/>
        <end position="496"/>
    </location>
</feature>